<organism evidence="9 10">
    <name type="scientific">Sphingopyxis indica</name>
    <dbReference type="NCBI Taxonomy" id="436663"/>
    <lineage>
        <taxon>Bacteria</taxon>
        <taxon>Pseudomonadati</taxon>
        <taxon>Pseudomonadota</taxon>
        <taxon>Alphaproteobacteria</taxon>
        <taxon>Sphingomonadales</taxon>
        <taxon>Sphingomonadaceae</taxon>
        <taxon>Sphingopyxis</taxon>
    </lineage>
</organism>
<comment type="similarity">
    <text evidence="7 8">Belongs to the autoinducer synthase family.</text>
</comment>
<dbReference type="InterPro" id="IPR016181">
    <property type="entry name" value="Acyl_CoA_acyltransferase"/>
</dbReference>
<evidence type="ECO:0000313" key="10">
    <source>
        <dbReference type="Proteomes" id="UP000198339"/>
    </source>
</evidence>
<accession>A0A239JX87</accession>
<reference evidence="9 10" key="1">
    <citation type="submission" date="2017-06" db="EMBL/GenBank/DDBJ databases">
        <authorList>
            <person name="Kim H.J."/>
            <person name="Triplett B.A."/>
        </authorList>
    </citation>
    <scope>NUCLEOTIDE SEQUENCE [LARGE SCALE GENOMIC DNA]</scope>
    <source>
        <strain evidence="9 10">DS15</strain>
    </source>
</reference>
<dbReference type="OrthoDB" id="6169313at2"/>
<gene>
    <name evidence="9" type="ORF">SAMN06295955_111120</name>
</gene>
<dbReference type="Gene3D" id="3.40.630.30">
    <property type="match status" value="1"/>
</dbReference>
<dbReference type="PROSITE" id="PS51187">
    <property type="entry name" value="AUTOINDUCER_SYNTH_2"/>
    <property type="match status" value="1"/>
</dbReference>
<dbReference type="Pfam" id="PF00765">
    <property type="entry name" value="Autoind_synth"/>
    <property type="match status" value="1"/>
</dbReference>
<dbReference type="InterPro" id="IPR001690">
    <property type="entry name" value="Autoind_synthase"/>
</dbReference>
<keyword evidence="2 7" id="KW-0673">Quorum sensing</keyword>
<dbReference type="PROSITE" id="PS00949">
    <property type="entry name" value="AUTOINDUCER_SYNTH_1"/>
    <property type="match status" value="1"/>
</dbReference>
<dbReference type="PRINTS" id="PR01549">
    <property type="entry name" value="AUTOINDCRSYN"/>
</dbReference>
<evidence type="ECO:0000313" key="9">
    <source>
        <dbReference type="EMBL" id="SNT10289.1"/>
    </source>
</evidence>
<dbReference type="EMBL" id="FZPA01000011">
    <property type="protein sequence ID" value="SNT10289.1"/>
    <property type="molecule type" value="Genomic_DNA"/>
</dbReference>
<evidence type="ECO:0000256" key="7">
    <source>
        <dbReference type="PROSITE-ProRule" id="PRU00533"/>
    </source>
</evidence>
<keyword evidence="5 7" id="KW-0071">Autoinducer synthesis</keyword>
<keyword evidence="3 8" id="KW-0808">Transferase</keyword>
<evidence type="ECO:0000256" key="8">
    <source>
        <dbReference type="RuleBase" id="RU361135"/>
    </source>
</evidence>
<comment type="catalytic activity">
    <reaction evidence="6 8">
        <text>a fatty acyl-[ACP] + S-adenosyl-L-methionine = an N-acyl-L-homoserine lactone + S-methyl-5'-thioadenosine + holo-[ACP] + H(+)</text>
        <dbReference type="Rhea" id="RHEA:10096"/>
        <dbReference type="Rhea" id="RHEA-COMP:9685"/>
        <dbReference type="Rhea" id="RHEA-COMP:14125"/>
        <dbReference type="ChEBI" id="CHEBI:15378"/>
        <dbReference type="ChEBI" id="CHEBI:17509"/>
        <dbReference type="ChEBI" id="CHEBI:55474"/>
        <dbReference type="ChEBI" id="CHEBI:59789"/>
        <dbReference type="ChEBI" id="CHEBI:64479"/>
        <dbReference type="ChEBI" id="CHEBI:138651"/>
        <dbReference type="EC" id="2.3.1.184"/>
    </reaction>
</comment>
<keyword evidence="4 8" id="KW-0949">S-adenosyl-L-methionine</keyword>
<evidence type="ECO:0000256" key="6">
    <source>
        <dbReference type="ARBA" id="ARBA00048576"/>
    </source>
</evidence>
<evidence type="ECO:0000256" key="2">
    <source>
        <dbReference type="ARBA" id="ARBA00022654"/>
    </source>
</evidence>
<dbReference type="InterPro" id="IPR018311">
    <property type="entry name" value="Autoind_synth_CS"/>
</dbReference>
<name>A0A239JX87_9SPHN</name>
<dbReference type="GO" id="GO:0061579">
    <property type="term" value="F:N-acyl homoserine lactone synthase activity"/>
    <property type="evidence" value="ECO:0007669"/>
    <property type="project" value="UniProtKB-UniRule"/>
</dbReference>
<dbReference type="Proteomes" id="UP000198339">
    <property type="component" value="Unassembled WGS sequence"/>
</dbReference>
<dbReference type="GO" id="GO:0007165">
    <property type="term" value="P:signal transduction"/>
    <property type="evidence" value="ECO:0007669"/>
    <property type="project" value="TreeGrafter"/>
</dbReference>
<protein>
    <recommendedName>
        <fullName evidence="1 8">Acyl-homoserine-lactone synthase</fullName>
        <ecNumber evidence="1 8">2.3.1.184</ecNumber>
    </recommendedName>
    <alternativeName>
        <fullName evidence="8">Autoinducer synthesis protein</fullName>
    </alternativeName>
</protein>
<sequence>MIEQSTRAPDAPGNAALRGMFAARKQVFIDKLKWDLPVLDGRFELDQFDTPHARYLILLDPDDLRHRASARLLPTTAPHLLGDIYPHLCADGPPSGHHLWEISRFCLDPAQTPAERRDARNQLVTALADHALHNGISDYVGIAEAGWYHSISKFGWACRTLGPVHRDSACRIVALNIAIDEDTLPGLKRTGTYAPLMLKYEEAGEPAL</sequence>
<evidence type="ECO:0000256" key="1">
    <source>
        <dbReference type="ARBA" id="ARBA00012340"/>
    </source>
</evidence>
<proteinExistence type="inferred from homology"/>
<dbReference type="AlphaFoldDB" id="A0A239JX87"/>
<dbReference type="RefSeq" id="WP_089216777.1">
    <property type="nucleotide sequence ID" value="NZ_FZPA01000011.1"/>
</dbReference>
<evidence type="ECO:0000256" key="4">
    <source>
        <dbReference type="ARBA" id="ARBA00022691"/>
    </source>
</evidence>
<evidence type="ECO:0000256" key="5">
    <source>
        <dbReference type="ARBA" id="ARBA00022929"/>
    </source>
</evidence>
<dbReference type="PANTHER" id="PTHR39322">
    <property type="entry name" value="ACYL-HOMOSERINE-LACTONE SYNTHASE"/>
    <property type="match status" value="1"/>
</dbReference>
<dbReference type="SUPFAM" id="SSF55729">
    <property type="entry name" value="Acyl-CoA N-acyltransferases (Nat)"/>
    <property type="match status" value="1"/>
</dbReference>
<dbReference type="PANTHER" id="PTHR39322:SF1">
    <property type="entry name" value="ISOVALERYL-HOMOSERINE LACTONE SYNTHASE"/>
    <property type="match status" value="1"/>
</dbReference>
<dbReference type="GO" id="GO:0009372">
    <property type="term" value="P:quorum sensing"/>
    <property type="evidence" value="ECO:0007669"/>
    <property type="project" value="UniProtKB-UniRule"/>
</dbReference>
<dbReference type="EC" id="2.3.1.184" evidence="1 8"/>
<keyword evidence="10" id="KW-1185">Reference proteome</keyword>
<evidence type="ECO:0000256" key="3">
    <source>
        <dbReference type="ARBA" id="ARBA00022679"/>
    </source>
</evidence>